<dbReference type="SUPFAM" id="SSF69572">
    <property type="entry name" value="Activating enzymes of the ubiquitin-like proteins"/>
    <property type="match status" value="1"/>
</dbReference>
<dbReference type="AlphaFoldDB" id="A0A3S4Z4T3"/>
<feature type="domain" description="THIF-type NAD/FAD binding fold" evidence="3">
    <location>
        <begin position="9"/>
        <end position="243"/>
    </location>
</feature>
<keyword evidence="4" id="KW-0548">Nucleotidyltransferase</keyword>
<dbReference type="Pfam" id="PF00899">
    <property type="entry name" value="ThiF"/>
    <property type="match status" value="1"/>
</dbReference>
<keyword evidence="4" id="KW-0808">Transferase</keyword>
<dbReference type="EMBL" id="LR134533">
    <property type="protein sequence ID" value="VEJ51504.1"/>
    <property type="molecule type" value="Genomic_DNA"/>
</dbReference>
<dbReference type="Gene3D" id="3.40.50.720">
    <property type="entry name" value="NAD(P)-binding Rossmann-like Domain"/>
    <property type="match status" value="1"/>
</dbReference>
<keyword evidence="2" id="KW-0472">Membrane</keyword>
<dbReference type="EC" id="2.7.7.80" evidence="4"/>
<dbReference type="GO" id="GO:0004792">
    <property type="term" value="F:thiosulfate-cyanide sulfurtransferase activity"/>
    <property type="evidence" value="ECO:0007669"/>
    <property type="project" value="TreeGrafter"/>
</dbReference>
<protein>
    <submittedName>
        <fullName evidence="4">Adenylyltransferase</fullName>
        <ecNumber evidence="4">2.7.7.80</ecNumber>
    </submittedName>
</protein>
<dbReference type="STRING" id="28091.SAMEA3174300_02018"/>
<dbReference type="RefSeq" id="WP_004284013.1">
    <property type="nucleotide sequence ID" value="NZ_CAUJRG010000020.1"/>
</dbReference>
<reference evidence="4 5" key="1">
    <citation type="submission" date="2018-12" db="EMBL/GenBank/DDBJ databases">
        <authorList>
            <consortium name="Pathogen Informatics"/>
        </authorList>
    </citation>
    <scope>NUCLEOTIDE SEQUENCE [LARGE SCALE GENOMIC DNA]</scope>
    <source>
        <strain evidence="4 5">NCTC12742</strain>
    </source>
</reference>
<dbReference type="GO" id="GO:0005829">
    <property type="term" value="C:cytosol"/>
    <property type="evidence" value="ECO:0007669"/>
    <property type="project" value="TreeGrafter"/>
</dbReference>
<dbReference type="InterPro" id="IPR035985">
    <property type="entry name" value="Ubiquitin-activating_enz"/>
</dbReference>
<feature type="transmembrane region" description="Helical" evidence="2">
    <location>
        <begin position="26"/>
        <end position="47"/>
    </location>
</feature>
<gene>
    <name evidence="4" type="primary">thiF</name>
    <name evidence="4" type="ORF">NCTC12742_01399</name>
</gene>
<dbReference type="FunFam" id="3.40.50.720:FF:000080">
    <property type="entry name" value="Thiazole biosynthesis adenylyltransferase ThiF"/>
    <property type="match status" value="1"/>
</dbReference>
<name>A0A3S4Z4T3_9NEIS</name>
<dbReference type="PANTHER" id="PTHR10953:SF102">
    <property type="entry name" value="ADENYLYLTRANSFERASE AND SULFURTRANSFERASE MOCS3"/>
    <property type="match status" value="1"/>
</dbReference>
<keyword evidence="2" id="KW-0812">Transmembrane</keyword>
<proteinExistence type="inferred from homology"/>
<accession>A0A3S4Z4T3</accession>
<evidence type="ECO:0000256" key="1">
    <source>
        <dbReference type="ARBA" id="ARBA00009919"/>
    </source>
</evidence>
<dbReference type="GO" id="GO:0061605">
    <property type="term" value="F:molybdopterin-synthase adenylyltransferase activity"/>
    <property type="evidence" value="ECO:0007669"/>
    <property type="project" value="UniProtKB-EC"/>
</dbReference>
<dbReference type="OrthoDB" id="9804286at2"/>
<dbReference type="KEGG" id="nwe:SAMEA3174300_2018"/>
<dbReference type="GO" id="GO:0008641">
    <property type="term" value="F:ubiquitin-like modifier activating enzyme activity"/>
    <property type="evidence" value="ECO:0007669"/>
    <property type="project" value="InterPro"/>
</dbReference>
<dbReference type="Proteomes" id="UP000272771">
    <property type="component" value="Chromosome"/>
</dbReference>
<organism evidence="4 5">
    <name type="scientific">Neisseria weaveri</name>
    <dbReference type="NCBI Taxonomy" id="28091"/>
    <lineage>
        <taxon>Bacteria</taxon>
        <taxon>Pseudomonadati</taxon>
        <taxon>Pseudomonadota</taxon>
        <taxon>Betaproteobacteria</taxon>
        <taxon>Neisseriales</taxon>
        <taxon>Neisseriaceae</taxon>
        <taxon>Neisseria</taxon>
    </lineage>
</organism>
<dbReference type="InterPro" id="IPR000594">
    <property type="entry name" value="ThiF_NAD_FAD-bd"/>
</dbReference>
<keyword evidence="5" id="KW-1185">Reference proteome</keyword>
<evidence type="ECO:0000313" key="5">
    <source>
        <dbReference type="Proteomes" id="UP000272771"/>
    </source>
</evidence>
<dbReference type="PANTHER" id="PTHR10953">
    <property type="entry name" value="UBIQUITIN-ACTIVATING ENZYME E1"/>
    <property type="match status" value="1"/>
</dbReference>
<sequence>MDDCDLLRYSRHLLLEEIGIEGQEKLLNACVLVIGCGGLGAAALPYLAASGINRLIIADDDVIDNTNLQRQITFTEADLGRSKAIAMSERLQAINSRITIRPINERLHRTQLETLMQQADIVLDCSDNYTTRQAVNQAAVNTQTPLVSGAAVRFQGQISVYRADLPDSPCYTCLFEEGDATDGSCATFGIFSPLVGIIGTTQASEALKILIGIGSPSHGKLITYDALTNTWQQFPFEKNPHCNICATNK</sequence>
<dbReference type="CDD" id="cd00757">
    <property type="entry name" value="ThiF_MoeB_HesA_family"/>
    <property type="match status" value="1"/>
</dbReference>
<evidence type="ECO:0000259" key="3">
    <source>
        <dbReference type="Pfam" id="PF00899"/>
    </source>
</evidence>
<comment type="similarity">
    <text evidence="1">Belongs to the HesA/MoeB/ThiF family.</text>
</comment>
<evidence type="ECO:0000256" key="2">
    <source>
        <dbReference type="SAM" id="Phobius"/>
    </source>
</evidence>
<evidence type="ECO:0000313" key="4">
    <source>
        <dbReference type="EMBL" id="VEJ51504.1"/>
    </source>
</evidence>
<keyword evidence="2" id="KW-1133">Transmembrane helix</keyword>
<dbReference type="GO" id="GO:0008146">
    <property type="term" value="F:sulfotransferase activity"/>
    <property type="evidence" value="ECO:0007669"/>
    <property type="project" value="TreeGrafter"/>
</dbReference>
<dbReference type="InterPro" id="IPR045886">
    <property type="entry name" value="ThiF/MoeB/HesA"/>
</dbReference>
<dbReference type="NCBIfam" id="NF004281">
    <property type="entry name" value="PRK05690.1"/>
    <property type="match status" value="1"/>
</dbReference>